<keyword evidence="3" id="KW-1185">Reference proteome</keyword>
<dbReference type="Proteomes" id="UP001470230">
    <property type="component" value="Unassembled WGS sequence"/>
</dbReference>
<organism evidence="2 3">
    <name type="scientific">Tritrichomonas musculus</name>
    <dbReference type="NCBI Taxonomy" id="1915356"/>
    <lineage>
        <taxon>Eukaryota</taxon>
        <taxon>Metamonada</taxon>
        <taxon>Parabasalia</taxon>
        <taxon>Tritrichomonadida</taxon>
        <taxon>Tritrichomonadidae</taxon>
        <taxon>Tritrichomonas</taxon>
    </lineage>
</organism>
<evidence type="ECO:0000256" key="1">
    <source>
        <dbReference type="SAM" id="MobiDB-lite"/>
    </source>
</evidence>
<proteinExistence type="predicted"/>
<evidence type="ECO:0000313" key="3">
    <source>
        <dbReference type="Proteomes" id="UP001470230"/>
    </source>
</evidence>
<evidence type="ECO:0000313" key="2">
    <source>
        <dbReference type="EMBL" id="KAK8889657.1"/>
    </source>
</evidence>
<sequence length="76" mass="8736">MANSNQIGVDFNLFPNPVFDCPDYNEGNCQSMSNREEETNNDTSDANQFFAQNDHDQTEMSPFFGNENWNNNEFVS</sequence>
<dbReference type="EMBL" id="JAPFFF010000005">
    <property type="protein sequence ID" value="KAK8889657.1"/>
    <property type="molecule type" value="Genomic_DNA"/>
</dbReference>
<comment type="caution">
    <text evidence="2">The sequence shown here is derived from an EMBL/GenBank/DDBJ whole genome shotgun (WGS) entry which is preliminary data.</text>
</comment>
<reference evidence="2 3" key="1">
    <citation type="submission" date="2024-04" db="EMBL/GenBank/DDBJ databases">
        <title>Tritrichomonas musculus Genome.</title>
        <authorList>
            <person name="Alves-Ferreira E."/>
            <person name="Grigg M."/>
            <person name="Lorenzi H."/>
            <person name="Galac M."/>
        </authorList>
    </citation>
    <scope>NUCLEOTIDE SEQUENCE [LARGE SCALE GENOMIC DNA]</scope>
    <source>
        <strain evidence="2 3">EAF2021</strain>
    </source>
</reference>
<gene>
    <name evidence="2" type="ORF">M9Y10_034410</name>
</gene>
<feature type="region of interest" description="Disordered" evidence="1">
    <location>
        <begin position="57"/>
        <end position="76"/>
    </location>
</feature>
<protein>
    <submittedName>
        <fullName evidence="2">Uncharacterized protein</fullName>
    </submittedName>
</protein>
<feature type="compositionally biased region" description="Low complexity" evidence="1">
    <location>
        <begin position="66"/>
        <end position="76"/>
    </location>
</feature>
<accession>A0ABR2KEX9</accession>
<name>A0ABR2KEX9_9EUKA</name>